<proteinExistence type="predicted"/>
<sequence>MVGMLVAFLWLVDYSCEVSSSRHPDYFMSTDRIPLMVYKNIGKLACNFLWGSYTTARKPALVSWNDCCKLVDLGVSESAVWSEVKSGITWAIGDGGLINLWNNEWLTDIGPLRYIYSRYEKLDETLLLANMVTSQGSWDWQKLKSLLPLSIVDKISGLIPLAIDGGHDHLVWKWMSGGRFSTVATYNHLVVRRSGASGRLDSDMWKVEAPQRVRNFLWLFSCSSLLTNKARCRTGMSDDNHCGRCEGAIETTLHAVRDCIFPSGVWKSIIPCDLWEFFAFPLQDWLRWNIQNAGHIDSEGEGATLFSIICWLLWKIGNDFVFNFMSSSSSEIIGTGVAWDRSFTNARLKTNLACSSSHGIGWQQAAAGWINLSVDGSFAYHLSRESIGGVIRDSTGEWLLGFSMKVAGSDVFQVEARAIYEGIKLAWNRGFRCVEVNSDNASSFAEATMVADGLAKVTLDDSQQQQIFLTPPHSICSLYMDDLGWIGSNLQTPTSDYSSSDKGRKKREEK</sequence>
<dbReference type="Pfam" id="PF13966">
    <property type="entry name" value="zf-RVT"/>
    <property type="match status" value="1"/>
</dbReference>
<dbReference type="InterPro" id="IPR053151">
    <property type="entry name" value="RNase_H-like"/>
</dbReference>
<dbReference type="AlphaFoldDB" id="A0A7J9GX97"/>
<dbReference type="InterPro" id="IPR044730">
    <property type="entry name" value="RNase_H-like_dom_plant"/>
</dbReference>
<evidence type="ECO:0000259" key="2">
    <source>
        <dbReference type="Pfam" id="PF13456"/>
    </source>
</evidence>
<dbReference type="InterPro" id="IPR036397">
    <property type="entry name" value="RNaseH_sf"/>
</dbReference>
<dbReference type="Pfam" id="PF13456">
    <property type="entry name" value="RVT_3"/>
    <property type="match status" value="1"/>
</dbReference>
<keyword evidence="1" id="KW-0732">Signal</keyword>
<dbReference type="PANTHER" id="PTHR47723">
    <property type="entry name" value="OS05G0353850 PROTEIN"/>
    <property type="match status" value="1"/>
</dbReference>
<feature type="chain" id="PRO_5029703216" description="RNase H type-1 domain-containing protein" evidence="1">
    <location>
        <begin position="21"/>
        <end position="510"/>
    </location>
</feature>
<organism evidence="4 5">
    <name type="scientific">Gossypium harknessii</name>
    <dbReference type="NCBI Taxonomy" id="34285"/>
    <lineage>
        <taxon>Eukaryota</taxon>
        <taxon>Viridiplantae</taxon>
        <taxon>Streptophyta</taxon>
        <taxon>Embryophyta</taxon>
        <taxon>Tracheophyta</taxon>
        <taxon>Spermatophyta</taxon>
        <taxon>Magnoliopsida</taxon>
        <taxon>eudicotyledons</taxon>
        <taxon>Gunneridae</taxon>
        <taxon>Pentapetalae</taxon>
        <taxon>rosids</taxon>
        <taxon>malvids</taxon>
        <taxon>Malvales</taxon>
        <taxon>Malvaceae</taxon>
        <taxon>Malvoideae</taxon>
        <taxon>Gossypium</taxon>
    </lineage>
</organism>
<evidence type="ECO:0000259" key="3">
    <source>
        <dbReference type="Pfam" id="PF13966"/>
    </source>
</evidence>
<dbReference type="InterPro" id="IPR012337">
    <property type="entry name" value="RNaseH-like_sf"/>
</dbReference>
<dbReference type="EMBL" id="JABFAD010000007">
    <property type="protein sequence ID" value="MBA0802162.1"/>
    <property type="molecule type" value="Genomic_DNA"/>
</dbReference>
<feature type="domain" description="RNase H type-1" evidence="2">
    <location>
        <begin position="374"/>
        <end position="445"/>
    </location>
</feature>
<keyword evidence="5" id="KW-1185">Reference proteome</keyword>
<evidence type="ECO:0000313" key="5">
    <source>
        <dbReference type="Proteomes" id="UP000593560"/>
    </source>
</evidence>
<feature type="non-terminal residue" evidence="4">
    <location>
        <position position="1"/>
    </location>
</feature>
<feature type="domain" description="Reverse transcriptase zinc-binding" evidence="3">
    <location>
        <begin position="180"/>
        <end position="266"/>
    </location>
</feature>
<dbReference type="InterPro" id="IPR002156">
    <property type="entry name" value="RNaseH_domain"/>
</dbReference>
<evidence type="ECO:0000313" key="4">
    <source>
        <dbReference type="EMBL" id="MBA0802162.1"/>
    </source>
</evidence>
<accession>A0A7J9GX97</accession>
<feature type="signal peptide" evidence="1">
    <location>
        <begin position="1"/>
        <end position="20"/>
    </location>
</feature>
<evidence type="ECO:0000256" key="1">
    <source>
        <dbReference type="SAM" id="SignalP"/>
    </source>
</evidence>
<protein>
    <recommendedName>
        <fullName evidence="6">RNase H type-1 domain-containing protein</fullName>
    </recommendedName>
</protein>
<dbReference type="Gene3D" id="3.30.420.10">
    <property type="entry name" value="Ribonuclease H-like superfamily/Ribonuclease H"/>
    <property type="match status" value="1"/>
</dbReference>
<dbReference type="OrthoDB" id="965185at2759"/>
<name>A0A7J9GX97_9ROSI</name>
<dbReference type="SUPFAM" id="SSF53098">
    <property type="entry name" value="Ribonuclease H-like"/>
    <property type="match status" value="1"/>
</dbReference>
<dbReference type="PANTHER" id="PTHR47723:SF24">
    <property type="entry name" value="RNASE H TYPE-1 DOMAIN-CONTAINING PROTEIN"/>
    <property type="match status" value="1"/>
</dbReference>
<comment type="caution">
    <text evidence="4">The sequence shown here is derived from an EMBL/GenBank/DDBJ whole genome shotgun (WGS) entry which is preliminary data.</text>
</comment>
<dbReference type="GO" id="GO:0003676">
    <property type="term" value="F:nucleic acid binding"/>
    <property type="evidence" value="ECO:0007669"/>
    <property type="project" value="InterPro"/>
</dbReference>
<gene>
    <name evidence="4" type="ORF">Gohar_012486</name>
</gene>
<dbReference type="Proteomes" id="UP000593560">
    <property type="component" value="Unassembled WGS sequence"/>
</dbReference>
<dbReference type="GO" id="GO:0004523">
    <property type="term" value="F:RNA-DNA hybrid ribonuclease activity"/>
    <property type="evidence" value="ECO:0007669"/>
    <property type="project" value="InterPro"/>
</dbReference>
<dbReference type="CDD" id="cd06222">
    <property type="entry name" value="RNase_H_like"/>
    <property type="match status" value="1"/>
</dbReference>
<dbReference type="InterPro" id="IPR026960">
    <property type="entry name" value="RVT-Znf"/>
</dbReference>
<evidence type="ECO:0008006" key="6">
    <source>
        <dbReference type="Google" id="ProtNLM"/>
    </source>
</evidence>
<reference evidence="4 5" key="1">
    <citation type="journal article" date="2019" name="Genome Biol. Evol.">
        <title>Insights into the evolution of the New World diploid cottons (Gossypium, subgenus Houzingenia) based on genome sequencing.</title>
        <authorList>
            <person name="Grover C.E."/>
            <person name="Arick M.A. 2nd"/>
            <person name="Thrash A."/>
            <person name="Conover J.L."/>
            <person name="Sanders W.S."/>
            <person name="Peterson D.G."/>
            <person name="Frelichowski J.E."/>
            <person name="Scheffler J.A."/>
            <person name="Scheffler B.E."/>
            <person name="Wendel J.F."/>
        </authorList>
    </citation>
    <scope>NUCLEOTIDE SEQUENCE [LARGE SCALE GENOMIC DNA]</scope>
    <source>
        <strain evidence="4">0</strain>
        <tissue evidence="4">Leaf</tissue>
    </source>
</reference>